<keyword evidence="3" id="KW-1015">Disulfide bond</keyword>
<dbReference type="AlphaFoldDB" id="A0A1L9V7C9"/>
<dbReference type="CDD" id="cd07061">
    <property type="entry name" value="HP_HAP_like"/>
    <property type="match status" value="1"/>
</dbReference>
<dbReference type="Proteomes" id="UP000184300">
    <property type="component" value="Unassembled WGS sequence"/>
</dbReference>
<evidence type="ECO:0000256" key="1">
    <source>
        <dbReference type="ARBA" id="ARBA00022801"/>
    </source>
</evidence>
<evidence type="ECO:0000313" key="5">
    <source>
        <dbReference type="EMBL" id="OJJ79837.1"/>
    </source>
</evidence>
<name>A0A1L9V7C9_ASPGL</name>
<keyword evidence="4" id="KW-0732">Signal</keyword>
<accession>A0A1L9V7C9</accession>
<keyword evidence="1" id="KW-0378">Hydrolase</keyword>
<feature type="disulfide bond" evidence="3">
    <location>
        <begin position="287"/>
        <end position="300"/>
    </location>
</feature>
<sequence length="527" mass="57977">MNLLPGTSQVIAALAFLGSLTSATLTSSTSSSTQTGATYPNGFDISKSWGNLSPYKDGNFGLPKGVPHGCELSQAHVLHRHAERFPTSGLLNVDAMRNFHSKLVNYSKAHPSKAIGRGPLRFLNDWTYLLGEDLLLASGAATEDTAGADFWRRYGRLLYRSEPGAAAWDPSLNKYPNGTSRPKPVFRTTSQSRILESARWWLSGFFGNIGANSSYSQYDLVIIPEADGFNNTLASNKVCPSDSDVGDNTASDFISRYSKKALTRLSTFLPSEFNLTALDVLAMQNLCPYETATLGTSAFCSLFTEQEWRDYAYSIDLSYYIDYSFGSPTGRADGIGYVLELAARLQLKLIHSSDTSINSTYDDNTAQFPMDQPFYMDMSHENIILSVLTALGLDHFKYGPHGLRSSVDHAIPHTFQLGNMTPFGARLVSEIWTCPYNTSFNGLSSTLYTNPDLSTFTNTKDYIRFVLNNAPLPLSGLPGCEKHSKNGFCPVDTFLRTVPLLKKDAMYQYACFGNYSIDGQVGNGQPE</sequence>
<feature type="signal peptide" evidence="4">
    <location>
        <begin position="1"/>
        <end position="23"/>
    </location>
</feature>
<dbReference type="FunFam" id="3.40.50.1240:FF:000045">
    <property type="entry name" value="Extracellular phytase, putative"/>
    <property type="match status" value="1"/>
</dbReference>
<dbReference type="VEuPathDB" id="FungiDB:ASPGLDRAFT_29398"/>
<dbReference type="SUPFAM" id="SSF53254">
    <property type="entry name" value="Phosphoglycerate mutase-like"/>
    <property type="match status" value="1"/>
</dbReference>
<keyword evidence="2" id="KW-0325">Glycoprotein</keyword>
<reference evidence="6" key="1">
    <citation type="journal article" date="2017" name="Genome Biol.">
        <title>Comparative genomics reveals high biological diversity and specific adaptations in the industrially and medically important fungal genus Aspergillus.</title>
        <authorList>
            <person name="de Vries R.P."/>
            <person name="Riley R."/>
            <person name="Wiebenga A."/>
            <person name="Aguilar-Osorio G."/>
            <person name="Amillis S."/>
            <person name="Uchima C.A."/>
            <person name="Anderluh G."/>
            <person name="Asadollahi M."/>
            <person name="Askin M."/>
            <person name="Barry K."/>
            <person name="Battaglia E."/>
            <person name="Bayram O."/>
            <person name="Benocci T."/>
            <person name="Braus-Stromeyer S.A."/>
            <person name="Caldana C."/>
            <person name="Canovas D."/>
            <person name="Cerqueira G.C."/>
            <person name="Chen F."/>
            <person name="Chen W."/>
            <person name="Choi C."/>
            <person name="Clum A."/>
            <person name="Dos Santos R.A."/>
            <person name="Damasio A.R."/>
            <person name="Diallinas G."/>
            <person name="Emri T."/>
            <person name="Fekete E."/>
            <person name="Flipphi M."/>
            <person name="Freyberg S."/>
            <person name="Gallo A."/>
            <person name="Gournas C."/>
            <person name="Habgood R."/>
            <person name="Hainaut M."/>
            <person name="Harispe M.L."/>
            <person name="Henrissat B."/>
            <person name="Hilden K.S."/>
            <person name="Hope R."/>
            <person name="Hossain A."/>
            <person name="Karabika E."/>
            <person name="Karaffa L."/>
            <person name="Karanyi Z."/>
            <person name="Krasevec N."/>
            <person name="Kuo A."/>
            <person name="Kusch H."/>
            <person name="LaButti K."/>
            <person name="Lagendijk E.L."/>
            <person name="Lapidus A."/>
            <person name="Levasseur A."/>
            <person name="Lindquist E."/>
            <person name="Lipzen A."/>
            <person name="Logrieco A.F."/>
            <person name="MacCabe A."/>
            <person name="Maekelae M.R."/>
            <person name="Malavazi I."/>
            <person name="Melin P."/>
            <person name="Meyer V."/>
            <person name="Mielnichuk N."/>
            <person name="Miskei M."/>
            <person name="Molnar A.P."/>
            <person name="Mule G."/>
            <person name="Ngan C.Y."/>
            <person name="Orejas M."/>
            <person name="Orosz E."/>
            <person name="Ouedraogo J.P."/>
            <person name="Overkamp K.M."/>
            <person name="Park H.-S."/>
            <person name="Perrone G."/>
            <person name="Piumi F."/>
            <person name="Punt P.J."/>
            <person name="Ram A.F."/>
            <person name="Ramon A."/>
            <person name="Rauscher S."/>
            <person name="Record E."/>
            <person name="Riano-Pachon D.M."/>
            <person name="Robert V."/>
            <person name="Roehrig J."/>
            <person name="Ruller R."/>
            <person name="Salamov A."/>
            <person name="Salih N.S."/>
            <person name="Samson R.A."/>
            <person name="Sandor E."/>
            <person name="Sanguinetti M."/>
            <person name="Schuetze T."/>
            <person name="Sepcic K."/>
            <person name="Shelest E."/>
            <person name="Sherlock G."/>
            <person name="Sophianopoulou V."/>
            <person name="Squina F.M."/>
            <person name="Sun H."/>
            <person name="Susca A."/>
            <person name="Todd R.B."/>
            <person name="Tsang A."/>
            <person name="Unkles S.E."/>
            <person name="van de Wiele N."/>
            <person name="van Rossen-Uffink D."/>
            <person name="Oliveira J.V."/>
            <person name="Vesth T.C."/>
            <person name="Visser J."/>
            <person name="Yu J.-H."/>
            <person name="Zhou M."/>
            <person name="Andersen M.R."/>
            <person name="Archer D.B."/>
            <person name="Baker S.E."/>
            <person name="Benoit I."/>
            <person name="Brakhage A.A."/>
            <person name="Braus G.H."/>
            <person name="Fischer R."/>
            <person name="Frisvad J.C."/>
            <person name="Goldman G.H."/>
            <person name="Houbraken J."/>
            <person name="Oakley B."/>
            <person name="Pocsi I."/>
            <person name="Scazzocchio C."/>
            <person name="Seiboth B."/>
            <person name="vanKuyk P.A."/>
            <person name="Wortman J."/>
            <person name="Dyer P.S."/>
            <person name="Grigoriev I.V."/>
        </authorList>
    </citation>
    <scope>NUCLEOTIDE SEQUENCE [LARGE SCALE GENOMIC DNA]</scope>
    <source>
        <strain evidence="6">CBS 516.65</strain>
    </source>
</reference>
<dbReference type="OrthoDB" id="6509975at2759"/>
<organism evidence="5 6">
    <name type="scientific">Aspergillus glaucus CBS 516.65</name>
    <dbReference type="NCBI Taxonomy" id="1160497"/>
    <lineage>
        <taxon>Eukaryota</taxon>
        <taxon>Fungi</taxon>
        <taxon>Dikarya</taxon>
        <taxon>Ascomycota</taxon>
        <taxon>Pezizomycotina</taxon>
        <taxon>Eurotiomycetes</taxon>
        <taxon>Eurotiomycetidae</taxon>
        <taxon>Eurotiales</taxon>
        <taxon>Aspergillaceae</taxon>
        <taxon>Aspergillus</taxon>
        <taxon>Aspergillus subgen. Aspergillus</taxon>
    </lineage>
</organism>
<dbReference type="PANTHER" id="PTHR20963:SF43">
    <property type="entry name" value="PUTATIVE (AFU_ORTHOLOGUE AFUA_7G01240)-RELATED"/>
    <property type="match status" value="1"/>
</dbReference>
<protein>
    <recommendedName>
        <fullName evidence="7">3-phytase</fullName>
    </recommendedName>
</protein>
<dbReference type="Pfam" id="PF00328">
    <property type="entry name" value="His_Phos_2"/>
    <property type="match status" value="1"/>
</dbReference>
<dbReference type="RefSeq" id="XP_022396535.1">
    <property type="nucleotide sequence ID" value="XM_022543849.1"/>
</dbReference>
<dbReference type="GO" id="GO:0003993">
    <property type="term" value="F:acid phosphatase activity"/>
    <property type="evidence" value="ECO:0007669"/>
    <property type="project" value="TreeGrafter"/>
</dbReference>
<evidence type="ECO:0000256" key="3">
    <source>
        <dbReference type="PIRSR" id="PIRSR000894-2"/>
    </source>
</evidence>
<evidence type="ECO:0008006" key="7">
    <source>
        <dbReference type="Google" id="ProtNLM"/>
    </source>
</evidence>
<dbReference type="Gene3D" id="3.40.50.1240">
    <property type="entry name" value="Phosphoglycerate mutase-like"/>
    <property type="match status" value="1"/>
</dbReference>
<feature type="chain" id="PRO_5013290418" description="3-phytase" evidence="4">
    <location>
        <begin position="24"/>
        <end position="527"/>
    </location>
</feature>
<keyword evidence="6" id="KW-1185">Reference proteome</keyword>
<dbReference type="EMBL" id="KV878914">
    <property type="protein sequence ID" value="OJJ79837.1"/>
    <property type="molecule type" value="Genomic_DNA"/>
</dbReference>
<dbReference type="PIRSF" id="PIRSF000894">
    <property type="entry name" value="Acid_phosphatase"/>
    <property type="match status" value="1"/>
</dbReference>
<dbReference type="GeneID" id="34460110"/>
<feature type="disulfide bond" evidence="3">
    <location>
        <begin position="70"/>
        <end position="434"/>
    </location>
</feature>
<evidence type="ECO:0000256" key="2">
    <source>
        <dbReference type="ARBA" id="ARBA00023180"/>
    </source>
</evidence>
<evidence type="ECO:0000256" key="4">
    <source>
        <dbReference type="SAM" id="SignalP"/>
    </source>
</evidence>
<dbReference type="STRING" id="1160497.A0A1L9V7C9"/>
<dbReference type="InterPro" id="IPR016274">
    <property type="entry name" value="Histidine_acid_Pase_euk"/>
</dbReference>
<proteinExistence type="predicted"/>
<evidence type="ECO:0000313" key="6">
    <source>
        <dbReference type="Proteomes" id="UP000184300"/>
    </source>
</evidence>
<dbReference type="InterPro" id="IPR000560">
    <property type="entry name" value="His_Pase_clade-2"/>
</dbReference>
<gene>
    <name evidence="5" type="ORF">ASPGLDRAFT_29398</name>
</gene>
<dbReference type="InterPro" id="IPR029033">
    <property type="entry name" value="His_PPase_superfam"/>
</dbReference>
<dbReference type="PANTHER" id="PTHR20963">
    <property type="entry name" value="MULTIPLE INOSITOL POLYPHOSPHATE PHOSPHATASE-RELATED"/>
    <property type="match status" value="1"/>
</dbReference>